<reference evidence="2 3" key="1">
    <citation type="journal article" date="2015" name="Nature">
        <title>rRNA introns, odd ribosomes, and small enigmatic genomes across a large radiation of phyla.</title>
        <authorList>
            <person name="Brown C.T."/>
            <person name="Hug L.A."/>
            <person name="Thomas B.C."/>
            <person name="Sharon I."/>
            <person name="Castelle C.J."/>
            <person name="Singh A."/>
            <person name="Wilkins M.J."/>
            <person name="Williams K.H."/>
            <person name="Banfield J.F."/>
        </authorList>
    </citation>
    <scope>NUCLEOTIDE SEQUENCE [LARGE SCALE GENOMIC DNA]</scope>
</reference>
<evidence type="ECO:0000313" key="3">
    <source>
        <dbReference type="Proteomes" id="UP000033980"/>
    </source>
</evidence>
<keyword evidence="1" id="KW-0812">Transmembrane</keyword>
<sequence>MKKNKAYLTIAVILLIVAVLGIVGYGVMKKEDTETRTKAAPVCELAINIAKPTPTPTPTPTPVKACNSMCRSSSQCESGLTCVRSPWERQGRCRNPQCKKSSTCVCPTPTPSPTPTPTVAKCENCQYQVDLFYGPVLQSFAGGVRYAATSRLIAALNDFSVFPGCKLNSVQPITPPTVTLSAGCENPIANKYLVPTNGKYFEKKWIDLPGGYVYATITNTTKKCTYDVGLASYKANGNIIDIQNLNDYAHKLLGPGQTTELMVKMPMNNDAASCHIDFEKPAIYLYPETKTEVSVKVDVNGRLTKTDPEYGTGWNVTADPSGLIDGKYDYLFYEANVNKIELPTEGWVVAKSDLNGWLDKYLPKLGLNEKESTQFKEYWLTRLPLSKYFEIKLMSNAYLDENLALDINPKPETVIRVELVFKGIDTPTELEAPEIMTPARKGFVVVEWGGVVME</sequence>
<dbReference type="PATRIC" id="fig|1618390.3.peg.234"/>
<name>A0A0G1G6J8_9BACT</name>
<organism evidence="2 3">
    <name type="scientific">Candidatus Collierbacteria bacterium GW2011_GWC2_43_12</name>
    <dbReference type="NCBI Taxonomy" id="1618390"/>
    <lineage>
        <taxon>Bacteria</taxon>
        <taxon>Candidatus Collieribacteriota</taxon>
    </lineage>
</organism>
<evidence type="ECO:0000256" key="1">
    <source>
        <dbReference type="SAM" id="Phobius"/>
    </source>
</evidence>
<keyword evidence="1" id="KW-1133">Transmembrane helix</keyword>
<dbReference type="EMBL" id="LCFK01000007">
    <property type="protein sequence ID" value="KKS94588.1"/>
    <property type="molecule type" value="Genomic_DNA"/>
</dbReference>
<keyword evidence="1" id="KW-0472">Membrane</keyword>
<evidence type="ECO:0000313" key="2">
    <source>
        <dbReference type="EMBL" id="KKS94588.1"/>
    </source>
</evidence>
<protein>
    <submittedName>
        <fullName evidence="2">Uncharacterized protein</fullName>
    </submittedName>
</protein>
<proteinExistence type="predicted"/>
<gene>
    <name evidence="2" type="ORF">UV68_C0007G0005</name>
</gene>
<dbReference type="Proteomes" id="UP000033980">
    <property type="component" value="Unassembled WGS sequence"/>
</dbReference>
<comment type="caution">
    <text evidence="2">The sequence shown here is derived from an EMBL/GenBank/DDBJ whole genome shotgun (WGS) entry which is preliminary data.</text>
</comment>
<accession>A0A0G1G6J8</accession>
<dbReference type="AlphaFoldDB" id="A0A0G1G6J8"/>
<feature type="transmembrane region" description="Helical" evidence="1">
    <location>
        <begin position="6"/>
        <end position="28"/>
    </location>
</feature>